<dbReference type="RefSeq" id="WP_348264564.1">
    <property type="nucleotide sequence ID" value="NZ_CP121196.1"/>
</dbReference>
<evidence type="ECO:0000313" key="2">
    <source>
        <dbReference type="EMBL" id="XBH19348.1"/>
    </source>
</evidence>
<protein>
    <recommendedName>
        <fullName evidence="3">CcmD family protein</fullName>
    </recommendedName>
</protein>
<evidence type="ECO:0008006" key="3">
    <source>
        <dbReference type="Google" id="ProtNLM"/>
    </source>
</evidence>
<keyword evidence="1" id="KW-0472">Membrane</keyword>
<sequence>MDQRDILDHQFVAAAYTVTWVIQLGYLAFLGLKWRSEKRSAERKSRQAR</sequence>
<keyword evidence="1" id="KW-0812">Transmembrane</keyword>
<accession>A0AAU7DQN4</accession>
<proteinExistence type="predicted"/>
<dbReference type="EMBL" id="CP121196">
    <property type="protein sequence ID" value="XBH19348.1"/>
    <property type="molecule type" value="Genomic_DNA"/>
</dbReference>
<reference evidence="2" key="1">
    <citation type="submission" date="2023-03" db="EMBL/GenBank/DDBJ databases">
        <title>Edaphobacter sp.</title>
        <authorList>
            <person name="Huber K.J."/>
            <person name="Papendorf J."/>
            <person name="Pilke C."/>
            <person name="Bunk B."/>
            <person name="Sproeer C."/>
            <person name="Pester M."/>
        </authorList>
    </citation>
    <scope>NUCLEOTIDE SEQUENCE</scope>
    <source>
        <strain evidence="2">DSM 110680</strain>
    </source>
</reference>
<keyword evidence="1" id="KW-1133">Transmembrane helix</keyword>
<evidence type="ECO:0000256" key="1">
    <source>
        <dbReference type="SAM" id="Phobius"/>
    </source>
</evidence>
<dbReference type="AlphaFoldDB" id="A0AAU7DQN4"/>
<gene>
    <name evidence="2" type="ORF">P8935_08530</name>
</gene>
<organism evidence="2">
    <name type="scientific">Telmatobacter sp. DSM 110680</name>
    <dbReference type="NCBI Taxonomy" id="3036704"/>
    <lineage>
        <taxon>Bacteria</taxon>
        <taxon>Pseudomonadati</taxon>
        <taxon>Acidobacteriota</taxon>
        <taxon>Terriglobia</taxon>
        <taxon>Terriglobales</taxon>
        <taxon>Acidobacteriaceae</taxon>
        <taxon>Telmatobacter</taxon>
    </lineage>
</organism>
<name>A0AAU7DQN4_9BACT</name>
<feature type="transmembrane region" description="Helical" evidence="1">
    <location>
        <begin position="12"/>
        <end position="34"/>
    </location>
</feature>